<comment type="caution">
    <text evidence="1">The sequence shown here is derived from an EMBL/GenBank/DDBJ whole genome shotgun (WGS) entry which is preliminary data.</text>
</comment>
<dbReference type="EMBL" id="BBPI01000026">
    <property type="protein sequence ID" value="GAM00255.1"/>
    <property type="molecule type" value="Genomic_DNA"/>
</dbReference>
<evidence type="ECO:0000313" key="1">
    <source>
        <dbReference type="EMBL" id="GAM00255.1"/>
    </source>
</evidence>
<dbReference type="AlphaFoldDB" id="A0A0A1W4C8"/>
<organism evidence="1 2">
    <name type="scientific">Sphingomonas parapaucimobilis NBRC 15100</name>
    <dbReference type="NCBI Taxonomy" id="1219049"/>
    <lineage>
        <taxon>Bacteria</taxon>
        <taxon>Pseudomonadati</taxon>
        <taxon>Pseudomonadota</taxon>
        <taxon>Alphaproteobacteria</taxon>
        <taxon>Sphingomonadales</taxon>
        <taxon>Sphingomonadaceae</taxon>
        <taxon>Sphingomonas</taxon>
    </lineage>
</organism>
<proteinExistence type="predicted"/>
<name>A0A0A1W4C8_9SPHN</name>
<evidence type="ECO:0000313" key="2">
    <source>
        <dbReference type="Proteomes" id="UP000032305"/>
    </source>
</evidence>
<sequence length="185" mass="20585">MPLHPRFAAVPLPKHSLGRIDEDALFLPKLRLGRGTVRRTVEGQAVASLCDDVTDDAIQIAKYVSGRDAQDGDPMLRQNRIAPSIPLGSIPAFVNLAIDLDGQPRRRAVEVQHIRPRRMLPAKPQPFGPLAEDAPQHDLGQRQITPESTRFLNRPAWLRRYSHRPSTIAGAMVPLPKHSLGRNED</sequence>
<keyword evidence="2" id="KW-1185">Reference proteome</keyword>
<accession>A0A0A1W4C8</accession>
<gene>
    <name evidence="1" type="ORF">SP5_026_00030</name>
</gene>
<dbReference type="Proteomes" id="UP000032305">
    <property type="component" value="Unassembled WGS sequence"/>
</dbReference>
<protein>
    <submittedName>
        <fullName evidence="1">Uncharacterized protein</fullName>
    </submittedName>
</protein>
<reference evidence="1 2" key="1">
    <citation type="submission" date="2014-11" db="EMBL/GenBank/DDBJ databases">
        <title>Whole genome shotgun sequence of Sphingomonas parapaucimobilis NBRC 15100.</title>
        <authorList>
            <person name="Katano-Makiyama Y."/>
            <person name="Hosoyama A."/>
            <person name="Hashimoto M."/>
            <person name="Hosoyama Y."/>
            <person name="Noguchi M."/>
            <person name="Numata M."/>
            <person name="Tsuchikane K."/>
            <person name="Hirakata S."/>
            <person name="Uohara A."/>
            <person name="Shimodaira J."/>
            <person name="Ohji S."/>
            <person name="Ichikawa N."/>
            <person name="Kimura A."/>
            <person name="Yamazoe A."/>
            <person name="Fujita N."/>
        </authorList>
    </citation>
    <scope>NUCLEOTIDE SEQUENCE [LARGE SCALE GENOMIC DNA]</scope>
    <source>
        <strain evidence="1 2">NBRC 15100</strain>
    </source>
</reference>